<dbReference type="AlphaFoldDB" id="A0A0G4I8L0"/>
<dbReference type="Gene3D" id="3.30.70.141">
    <property type="entry name" value="Nucleoside diphosphate kinase-like domain"/>
    <property type="match status" value="1"/>
</dbReference>
<organism evidence="1">
    <name type="scientific">Chromera velia CCMP2878</name>
    <dbReference type="NCBI Taxonomy" id="1169474"/>
    <lineage>
        <taxon>Eukaryota</taxon>
        <taxon>Sar</taxon>
        <taxon>Alveolata</taxon>
        <taxon>Colpodellida</taxon>
        <taxon>Chromeraceae</taxon>
        <taxon>Chromera</taxon>
    </lineage>
</organism>
<dbReference type="InterPro" id="IPR036850">
    <property type="entry name" value="NDK-like_dom_sf"/>
</dbReference>
<name>A0A0G4I8L0_9ALVE</name>
<sequence>MVKNSAFVFIKPHAVTDKTIALVKSELEAKNFTIKKEGSLGAAEIDEKKLIDQHYYAIASKATLLKPDQLNVPADKFEAKFGIPWKDALAQGKVFNALDGCKELGITADQLDAKWGAAKKADKLIKFGGGFYCGDVEGKFIFNGFFMSMRSKFVAPGTSIYYFVVEWESKTMAWEAFRGEFLGPTDPEQAPKESLRGQILANWEALGLQAKPNTGDNGVHASASPFEALAERLNWLGCSLAEDDFGKALLEAGIPKETIEAWSVDPQVTYGAPSMPIKASLFDTLEDTDSDHCAAKCMMVHLTAKK</sequence>
<dbReference type="VEuPathDB" id="CryptoDB:Cvel_1981"/>
<accession>A0A0G4I8L0</accession>
<protein>
    <recommendedName>
        <fullName evidence="2">Nucleoside diphosphate kinase-like domain-containing protein</fullName>
    </recommendedName>
</protein>
<dbReference type="SUPFAM" id="SSF54919">
    <property type="entry name" value="Nucleoside diphosphate kinase, NDK"/>
    <property type="match status" value="1"/>
</dbReference>
<proteinExistence type="predicted"/>
<evidence type="ECO:0000313" key="1">
    <source>
        <dbReference type="EMBL" id="CEM53343.1"/>
    </source>
</evidence>
<dbReference type="EMBL" id="CDMZ01005633">
    <property type="protein sequence ID" value="CEM53343.1"/>
    <property type="molecule type" value="Genomic_DNA"/>
</dbReference>
<gene>
    <name evidence="1" type="ORF">Cvel_1981</name>
</gene>
<reference evidence="1" key="1">
    <citation type="submission" date="2014-11" db="EMBL/GenBank/DDBJ databases">
        <authorList>
            <person name="Otto D Thomas"/>
            <person name="Naeem Raeece"/>
        </authorList>
    </citation>
    <scope>NUCLEOTIDE SEQUENCE</scope>
</reference>
<evidence type="ECO:0008006" key="2">
    <source>
        <dbReference type="Google" id="ProtNLM"/>
    </source>
</evidence>